<name>A0ACC1YLS5_MELAZ</name>
<reference evidence="1 2" key="1">
    <citation type="journal article" date="2023" name="Science">
        <title>Complex scaffold remodeling in plant triterpene biosynthesis.</title>
        <authorList>
            <person name="De La Pena R."/>
            <person name="Hodgson H."/>
            <person name="Liu J.C."/>
            <person name="Stephenson M.J."/>
            <person name="Martin A.C."/>
            <person name="Owen C."/>
            <person name="Harkess A."/>
            <person name="Leebens-Mack J."/>
            <person name="Jimenez L.E."/>
            <person name="Osbourn A."/>
            <person name="Sattely E.S."/>
        </authorList>
    </citation>
    <scope>NUCLEOTIDE SEQUENCE [LARGE SCALE GENOMIC DNA]</scope>
    <source>
        <strain evidence="2">cv. JPN11</strain>
        <tissue evidence="1">Leaf</tissue>
    </source>
</reference>
<proteinExistence type="predicted"/>
<dbReference type="Proteomes" id="UP001164539">
    <property type="component" value="Chromosome 2"/>
</dbReference>
<evidence type="ECO:0000313" key="1">
    <source>
        <dbReference type="EMBL" id="KAJ4724640.1"/>
    </source>
</evidence>
<dbReference type="EMBL" id="CM051395">
    <property type="protein sequence ID" value="KAJ4724640.1"/>
    <property type="molecule type" value="Genomic_DNA"/>
</dbReference>
<comment type="caution">
    <text evidence="1">The sequence shown here is derived from an EMBL/GenBank/DDBJ whole genome shotgun (WGS) entry which is preliminary data.</text>
</comment>
<keyword evidence="2" id="KW-1185">Reference proteome</keyword>
<organism evidence="1 2">
    <name type="scientific">Melia azedarach</name>
    <name type="common">Chinaberry tree</name>
    <dbReference type="NCBI Taxonomy" id="155640"/>
    <lineage>
        <taxon>Eukaryota</taxon>
        <taxon>Viridiplantae</taxon>
        <taxon>Streptophyta</taxon>
        <taxon>Embryophyta</taxon>
        <taxon>Tracheophyta</taxon>
        <taxon>Spermatophyta</taxon>
        <taxon>Magnoliopsida</taxon>
        <taxon>eudicotyledons</taxon>
        <taxon>Gunneridae</taxon>
        <taxon>Pentapetalae</taxon>
        <taxon>rosids</taxon>
        <taxon>malvids</taxon>
        <taxon>Sapindales</taxon>
        <taxon>Meliaceae</taxon>
        <taxon>Melia</taxon>
    </lineage>
</organism>
<evidence type="ECO:0000313" key="2">
    <source>
        <dbReference type="Proteomes" id="UP001164539"/>
    </source>
</evidence>
<accession>A0ACC1YLS5</accession>
<gene>
    <name evidence="1" type="ORF">OWV82_003607</name>
</gene>
<protein>
    <submittedName>
        <fullName evidence="1">Aldehyde oxidase</fullName>
    </submittedName>
</protein>
<sequence>MAEKRESSGGAGRNSTLVFAVNGEKFELSSVDPSTTLLEFLRSKTRFKSVKLSCGEGGCGACIVLLSKYNPELGQVEDFTINSCLTLLCSVNGFSITTTEGLGNSKDGFHPIHKRFAGFHASQCGFCTPGMCMSLFSALVNAEKTQRPEPTPGLSKLTVLEAEKAIAGNLCRCTGYRPIADACKSFAADVDIEDLGFNSFWGKGESKEVKIGRLPPYKHKDLTFPQFLKKENESSMLLDLKGRWCNPVNIQELQSLLESNEDAIQPSTKLVVWNTGTGYYKEVENYDKYIDIRYIPELSVIRRDQTGIEIGSTVTISKAIEALKEEHTEFLSEGMMVFTRIAEHMEKIASRSIRNSASVGGNLAMAQRNHFPSDIATVLLAVGAMVNVMTGQKFEKLMLEEFLERPPLDSRSVLLSVKVPYWKPGRNVTSKTNNRLLFETYRAAPRPLGNALAHLNAAFLAEVSSSSTGYGIRVNNCQLAFGAYGTKHAIRARKVEGFLIGKLLSFDVLYEAVNLLRDTVVPEDGTSYPAYRSSLAVGFLFEFFGSLAESKAEMFSDSSDGYSSDFLLQDPKFPTLLSSAKQVLELSSEYYPVGEPMTKSGAALQASVNMPNAGGSNLLAFDVTNCIKAKTLEFVTMISDDTLFPRNLYFPNLTFLQCSVFTIQLGEAVYVDDIPSPTDCLYGAFIYSTKPLARIKSIQFKSNSLPHGVTALITFKDIPEAGENVGAQTMFGGEPLCADELTQFAGQIIAFVVADTQKNADRAASLAVVDYDVENLEQPILSVEEAVERCSFFEVPPSLCPKPVGDISKGMDEADHKILSAEIKLGSQYHFYMEMQTTLAVPDEDNCMVVYSASQCPENAHATIAKCLGIPQHNVRMITRRIGGGFGGKAIKAMYVSTVCALAAHKLRRPVRIYVNRKTDMIMAGGRHPMKINYSVGFKSNGKITALQLNILVDAGMCTDISPIMPHNILSALKKYDWGALDSDVKVCKTNLPSRTAVRAPGEVQGSFIAEAIIEHVASTLSMEVDSVRSINLHTYDSLNLFYNGVAGEPTEYTIPSIWDKLAVSSSFKQRKEMIKEFNRSNLWRKRGISRVPILFQVMVRPTPGKVSILSDGSVVVEVGGIEIGQGLWTKVKQMAAFAFSSILTDGTKDMLEKIRIVQADTLSVIQGGFTAGSSTSEASSQAVRLCCDILIERLTPLRKKLLEQTGSVKWETLIQQAYGQSVNLAANSLYVPEFSSMQYLNYGAAVSEVEVNLLTGETLISRTDIIYDCGQSLNPAVDLGQIEGAFVQGLGFFMYEEYLTNSDGLVVSEGTWTCKIPTLDTIPKDFNVEILNSGHHQKRVLSSKASGEPPLLLAVSVYCAAREAIKEARKQLHSWSGSDAPDLTFNLQVPATMPVVKELCGLDSVERYLQWRIAESKGPCRQQNGLIHA</sequence>